<proteinExistence type="predicted"/>
<dbReference type="WBParaSite" id="RSKR_0000686500.1">
    <property type="protein sequence ID" value="RSKR_0000686500.1"/>
    <property type="gene ID" value="RSKR_0000686500"/>
</dbReference>
<accession>A0AC35U2X7</accession>
<sequence>MNIAKFRPAKIFSYTQHIAVQKQIQMYKDMSSVYQTTESGEVKRKIENEGDIEFVKSVSNMSDKDLSHYNKVVLSLAAVVDQNGNHQALNAMLLIEVLAF</sequence>
<evidence type="ECO:0000313" key="1">
    <source>
        <dbReference type="Proteomes" id="UP000095286"/>
    </source>
</evidence>
<protein>
    <submittedName>
        <fullName evidence="2">Myosin motor domain-containing protein</fullName>
    </submittedName>
</protein>
<dbReference type="Proteomes" id="UP000095286">
    <property type="component" value="Unplaced"/>
</dbReference>
<name>A0AC35U2X7_9BILA</name>
<evidence type="ECO:0000313" key="2">
    <source>
        <dbReference type="WBParaSite" id="RSKR_0000686500.1"/>
    </source>
</evidence>
<reference evidence="2" key="1">
    <citation type="submission" date="2016-11" db="UniProtKB">
        <authorList>
            <consortium name="WormBaseParasite"/>
        </authorList>
    </citation>
    <scope>IDENTIFICATION</scope>
    <source>
        <strain evidence="2">KR3021</strain>
    </source>
</reference>
<organism evidence="1 2">
    <name type="scientific">Rhabditophanes sp. KR3021</name>
    <dbReference type="NCBI Taxonomy" id="114890"/>
    <lineage>
        <taxon>Eukaryota</taxon>
        <taxon>Metazoa</taxon>
        <taxon>Ecdysozoa</taxon>
        <taxon>Nematoda</taxon>
        <taxon>Chromadorea</taxon>
        <taxon>Rhabditida</taxon>
        <taxon>Tylenchina</taxon>
        <taxon>Panagrolaimomorpha</taxon>
        <taxon>Strongyloidoidea</taxon>
        <taxon>Alloionematidae</taxon>
        <taxon>Rhabditophanes</taxon>
    </lineage>
</organism>